<dbReference type="EMBL" id="CP000828">
    <property type="protein sequence ID" value="ABW27301.1"/>
    <property type="molecule type" value="Genomic_DNA"/>
</dbReference>
<name>B0C200_ACAM1</name>
<evidence type="ECO:0000313" key="2">
    <source>
        <dbReference type="Proteomes" id="UP000000268"/>
    </source>
</evidence>
<organism evidence="1 2">
    <name type="scientific">Acaryochloris marina (strain MBIC 11017)</name>
    <dbReference type="NCBI Taxonomy" id="329726"/>
    <lineage>
        <taxon>Bacteria</taxon>
        <taxon>Bacillati</taxon>
        <taxon>Cyanobacteriota</taxon>
        <taxon>Cyanophyceae</taxon>
        <taxon>Acaryochloridales</taxon>
        <taxon>Acaryochloridaceae</taxon>
        <taxon>Acaryochloris</taxon>
    </lineage>
</organism>
<dbReference type="HOGENOM" id="CLU_3228059_0_0_3"/>
<protein>
    <submittedName>
        <fullName evidence="1">Uncharacterized protein</fullName>
    </submittedName>
</protein>
<dbReference type="AlphaFoldDB" id="B0C200"/>
<sequence length="43" mass="5125">MTFAIHALVQITPSLPEYPKEDLFLILGKENRFYHFIKYQKSP</sequence>
<gene>
    <name evidence="1" type="ordered locus">AM1_2291</name>
</gene>
<dbReference type="KEGG" id="amr:AM1_2291"/>
<dbReference type="Proteomes" id="UP000000268">
    <property type="component" value="Chromosome"/>
</dbReference>
<keyword evidence="2" id="KW-1185">Reference proteome</keyword>
<accession>B0C200</accession>
<reference evidence="1 2" key="1">
    <citation type="journal article" date="2008" name="Proc. Natl. Acad. Sci. U.S.A.">
        <title>Niche adaptation and genome expansion in the chlorophyll d-producing cyanobacterium Acaryochloris marina.</title>
        <authorList>
            <person name="Swingley W.D."/>
            <person name="Chen M."/>
            <person name="Cheung P.C."/>
            <person name="Conrad A.L."/>
            <person name="Dejesa L.C."/>
            <person name="Hao J."/>
            <person name="Honchak B.M."/>
            <person name="Karbach L.E."/>
            <person name="Kurdoglu A."/>
            <person name="Lahiri S."/>
            <person name="Mastrian S.D."/>
            <person name="Miyashita H."/>
            <person name="Page L."/>
            <person name="Ramakrishna P."/>
            <person name="Satoh S."/>
            <person name="Sattley W.M."/>
            <person name="Shimada Y."/>
            <person name="Taylor H.L."/>
            <person name="Tomo T."/>
            <person name="Tsuchiya T."/>
            <person name="Wang Z.T."/>
            <person name="Raymond J."/>
            <person name="Mimuro M."/>
            <person name="Blankenship R.E."/>
            <person name="Touchman J.W."/>
        </authorList>
    </citation>
    <scope>NUCLEOTIDE SEQUENCE [LARGE SCALE GENOMIC DNA]</scope>
    <source>
        <strain evidence="2">MBIC 11017</strain>
    </source>
</reference>
<evidence type="ECO:0000313" key="1">
    <source>
        <dbReference type="EMBL" id="ABW27301.1"/>
    </source>
</evidence>
<proteinExistence type="predicted"/>